<evidence type="ECO:0000313" key="1">
    <source>
        <dbReference type="EMBL" id="AYB69170.1"/>
    </source>
</evidence>
<protein>
    <submittedName>
        <fullName evidence="1">RuvC-like resolvase</fullName>
    </submittedName>
</protein>
<dbReference type="KEGG" id="vg:65115956"/>
<reference evidence="1 2" key="1">
    <citation type="submission" date="2018-08" db="EMBL/GenBank/DDBJ databases">
        <authorList>
            <person name="Duda J.M."/>
            <person name="Larson A.P."/>
            <person name="Nowak S."/>
            <person name="Ricci M.J."/>
            <person name="Westholm D.E."/>
            <person name="Delesalle V.A."/>
            <person name="Garlena R.A."/>
            <person name="Russell D.A."/>
            <person name="Pope W.H."/>
            <person name="Jacobs-Sera D."/>
            <person name="Hatfull G.F."/>
        </authorList>
    </citation>
    <scope>NUCLEOTIDE SEQUENCE [LARGE SCALE GENOMIC DNA]</scope>
</reference>
<keyword evidence="2" id="KW-1185">Reference proteome</keyword>
<dbReference type="Proteomes" id="UP000267882">
    <property type="component" value="Segment"/>
</dbReference>
<dbReference type="EMBL" id="MH727547">
    <property type="protein sequence ID" value="AYB69170.1"/>
    <property type="molecule type" value="Genomic_DNA"/>
</dbReference>
<dbReference type="GeneID" id="65115956"/>
<organism evidence="1 2">
    <name type="scientific">Gordonia phage Foxboro</name>
    <dbReference type="NCBI Taxonomy" id="2301602"/>
    <lineage>
        <taxon>Viruses</taxon>
        <taxon>Duplodnaviria</taxon>
        <taxon>Heunggongvirae</taxon>
        <taxon>Uroviricota</taxon>
        <taxon>Caudoviricetes</taxon>
        <taxon>Zierdtviridae</taxon>
        <taxon>Emilbogenvirinae</taxon>
        <taxon>Foxborovirus</taxon>
        <taxon>Foxborovirus foxboro</taxon>
    </lineage>
</organism>
<dbReference type="RefSeq" id="YP_010098314.1">
    <property type="nucleotide sequence ID" value="NC_055766.1"/>
</dbReference>
<accession>A0A385UE89</accession>
<evidence type="ECO:0000313" key="2">
    <source>
        <dbReference type="Proteomes" id="UP000267882"/>
    </source>
</evidence>
<proteinExistence type="predicted"/>
<gene>
    <name evidence="1" type="primary">58</name>
    <name evidence="1" type="ORF">SEA_FOXBORO_58</name>
</gene>
<sequence length="243" mass="26946">MKPSDPTGDWLDRKKAMLDLDAPFAQKVAAMDDDRIIHRLGRGLSVVAFDPGGTTGWSIMRVDPAKLLDKTVRPHETITQWQHGEIDCGAKSGQVANSAAAQGIDLGGSASGEAAGVFMMERLIRLGGRVPCATVVVEDFILRTQSQKRDAISPVRLISSLDTLLWIERIVPEPVKQQPSEAKTTITDERLKQWGLWASGSRHARDADRHALLFIRKVREQRAKVFRAWPLLKEAIDRGLLQL</sequence>
<name>A0A385UE89_9CAUD</name>